<protein>
    <submittedName>
        <fullName evidence="7">ADP-dependent phosphofructokinase/glucokinase</fullName>
    </submittedName>
</protein>
<evidence type="ECO:0000313" key="8">
    <source>
        <dbReference type="Proteomes" id="UP000189735"/>
    </source>
</evidence>
<keyword evidence="3" id="KW-0479">Metal-binding</keyword>
<organism evidence="7 8">
    <name type="scientific">Agreia bicolorata</name>
    <dbReference type="NCBI Taxonomy" id="110935"/>
    <lineage>
        <taxon>Bacteria</taxon>
        <taxon>Bacillati</taxon>
        <taxon>Actinomycetota</taxon>
        <taxon>Actinomycetes</taxon>
        <taxon>Micrococcales</taxon>
        <taxon>Microbacteriaceae</taxon>
        <taxon>Agreia</taxon>
    </lineage>
</organism>
<evidence type="ECO:0000256" key="1">
    <source>
        <dbReference type="ARBA" id="ARBA00022490"/>
    </source>
</evidence>
<evidence type="ECO:0000256" key="6">
    <source>
        <dbReference type="ARBA" id="ARBA00023152"/>
    </source>
</evidence>
<reference evidence="8" key="1">
    <citation type="submission" date="2017-02" db="EMBL/GenBank/DDBJ databases">
        <authorList>
            <person name="Varghese N."/>
            <person name="Submissions S."/>
        </authorList>
    </citation>
    <scope>NUCLEOTIDE SEQUENCE [LARGE SCALE GENOMIC DNA]</scope>
    <source>
        <strain evidence="8">VKM Ac-2052</strain>
    </source>
</reference>
<dbReference type="Proteomes" id="UP000189735">
    <property type="component" value="Unassembled WGS sequence"/>
</dbReference>
<dbReference type="Gene3D" id="3.40.1190.20">
    <property type="match status" value="1"/>
</dbReference>
<dbReference type="Pfam" id="PF04587">
    <property type="entry name" value="ADP_PFK_GK"/>
    <property type="match status" value="1"/>
</dbReference>
<accession>A0A1T4Y7W0</accession>
<evidence type="ECO:0000313" key="7">
    <source>
        <dbReference type="EMBL" id="SKA97924.1"/>
    </source>
</evidence>
<dbReference type="GO" id="GO:0043843">
    <property type="term" value="F:ADP-specific glucokinase activity"/>
    <property type="evidence" value="ECO:0007669"/>
    <property type="project" value="TreeGrafter"/>
</dbReference>
<sequence length="397" mass="43911">MNEKLVLGLGGTVDYEIVWDSRVIDNLVLEYAIQASELSRLIAIRSERDLLIALLAFVKDGAGGERFVASSRTVEQFAARFERRITLGGTGVRAAYAMEAVGVSCTLHLVSIDDNVRRLLPRESAYISSAERDTLDPHLIVQFVEGSRVRVGELELRSPHANRVIFANDPPNAELVLSDDLGASLERAELFMISGFNSIQSEELLLRRLDDMRRHLSHLPNDALVFYEDAGFHVPALSRHVREALLERIDVYSMNEDEMQAYVGRALDLLDVDEMAVALGELRELIPAALLVVHTKFWSLALGARADDYEDALRGAIQMASTRYVRGDGFTERNYEQTGLLPVNPLGADFARGIRDRLGAEVCCVPAFLLTVERPTTIGLGDTFVGGFIAAIARRGL</sequence>
<dbReference type="PANTHER" id="PTHR21208:SF1">
    <property type="entry name" value="ADP-DEPENDENT GLUCOKINASE"/>
    <property type="match status" value="1"/>
</dbReference>
<keyword evidence="5" id="KW-0460">Magnesium</keyword>
<keyword evidence="1" id="KW-0963">Cytoplasm</keyword>
<evidence type="ECO:0000256" key="4">
    <source>
        <dbReference type="ARBA" id="ARBA00022777"/>
    </source>
</evidence>
<dbReference type="InterPro" id="IPR007666">
    <property type="entry name" value="ADP_PFK/GK"/>
</dbReference>
<dbReference type="GO" id="GO:0046872">
    <property type="term" value="F:metal ion binding"/>
    <property type="evidence" value="ECO:0007669"/>
    <property type="project" value="UniProtKB-KW"/>
</dbReference>
<keyword evidence="4 7" id="KW-0418">Kinase</keyword>
<evidence type="ECO:0000256" key="2">
    <source>
        <dbReference type="ARBA" id="ARBA00022679"/>
    </source>
</evidence>
<evidence type="ECO:0000256" key="5">
    <source>
        <dbReference type="ARBA" id="ARBA00022842"/>
    </source>
</evidence>
<dbReference type="SUPFAM" id="SSF53613">
    <property type="entry name" value="Ribokinase-like"/>
    <property type="match status" value="1"/>
</dbReference>
<keyword evidence="2" id="KW-0808">Transferase</keyword>
<dbReference type="AlphaFoldDB" id="A0A1T4Y7W0"/>
<dbReference type="EMBL" id="FUYG01000006">
    <property type="protein sequence ID" value="SKA97924.1"/>
    <property type="molecule type" value="Genomic_DNA"/>
</dbReference>
<proteinExistence type="predicted"/>
<gene>
    <name evidence="7" type="ORF">SAMN06295879_2475</name>
</gene>
<dbReference type="PROSITE" id="PS51255">
    <property type="entry name" value="ADPK"/>
    <property type="match status" value="1"/>
</dbReference>
<dbReference type="InterPro" id="IPR029056">
    <property type="entry name" value="Ribokinase-like"/>
</dbReference>
<dbReference type="RefSeq" id="WP_078714668.1">
    <property type="nucleotide sequence ID" value="NZ_FUYG01000006.1"/>
</dbReference>
<keyword evidence="6" id="KW-0324">Glycolysis</keyword>
<dbReference type="GO" id="GO:0006006">
    <property type="term" value="P:glucose metabolic process"/>
    <property type="evidence" value="ECO:0007669"/>
    <property type="project" value="TreeGrafter"/>
</dbReference>
<dbReference type="GO" id="GO:0006096">
    <property type="term" value="P:glycolytic process"/>
    <property type="evidence" value="ECO:0007669"/>
    <property type="project" value="UniProtKB-KW"/>
</dbReference>
<name>A0A1T4Y7W0_9MICO</name>
<evidence type="ECO:0000256" key="3">
    <source>
        <dbReference type="ARBA" id="ARBA00022723"/>
    </source>
</evidence>
<dbReference type="PANTHER" id="PTHR21208">
    <property type="entry name" value="ADP-DEPENDENT GLUCOKINASE"/>
    <property type="match status" value="1"/>
</dbReference>